<evidence type="ECO:0000256" key="2">
    <source>
        <dbReference type="ARBA" id="ARBA00023015"/>
    </source>
</evidence>
<evidence type="ECO:0000259" key="5">
    <source>
        <dbReference type="Pfam" id="PF00156"/>
    </source>
</evidence>
<comment type="function">
    <text evidence="4">Also displays a weak uracil phosphoribosyltransferase activity which is not physiologically significant.</text>
</comment>
<dbReference type="NCBIfam" id="NF003545">
    <property type="entry name" value="PRK05205.1-1"/>
    <property type="match status" value="1"/>
</dbReference>
<dbReference type="InterPro" id="IPR029057">
    <property type="entry name" value="PRTase-like"/>
</dbReference>
<dbReference type="EMBL" id="JAGQHR010000031">
    <property type="protein sequence ID" value="MCA9726447.1"/>
    <property type="molecule type" value="Genomic_DNA"/>
</dbReference>
<feature type="short sequence motif" description="PRPP-binding" evidence="4">
    <location>
        <begin position="101"/>
        <end position="113"/>
    </location>
</feature>
<protein>
    <recommendedName>
        <fullName evidence="4">Bifunctional protein PyrR</fullName>
    </recommendedName>
    <domain>
        <recommendedName>
            <fullName evidence="4">Pyrimidine operon regulatory protein</fullName>
        </recommendedName>
    </domain>
    <domain>
        <recommendedName>
            <fullName evidence="4">Uracil phosphoribosyltransferase</fullName>
            <shortName evidence="4">UPRTase</shortName>
            <ecNumber evidence="4">2.4.2.9</ecNumber>
        </recommendedName>
    </domain>
</protein>
<dbReference type="GO" id="GO:0006355">
    <property type="term" value="P:regulation of DNA-templated transcription"/>
    <property type="evidence" value="ECO:0007669"/>
    <property type="project" value="UniProtKB-UniRule"/>
</dbReference>
<comment type="catalytic activity">
    <reaction evidence="4">
        <text>UMP + diphosphate = 5-phospho-alpha-D-ribose 1-diphosphate + uracil</text>
        <dbReference type="Rhea" id="RHEA:13017"/>
        <dbReference type="ChEBI" id="CHEBI:17568"/>
        <dbReference type="ChEBI" id="CHEBI:33019"/>
        <dbReference type="ChEBI" id="CHEBI:57865"/>
        <dbReference type="ChEBI" id="CHEBI:58017"/>
        <dbReference type="EC" id="2.4.2.9"/>
    </reaction>
</comment>
<dbReference type="PANTHER" id="PTHR11608:SF0">
    <property type="entry name" value="BIFUNCTIONAL PROTEIN PYRR"/>
    <property type="match status" value="1"/>
</dbReference>
<dbReference type="SUPFAM" id="SSF53271">
    <property type="entry name" value="PRTase-like"/>
    <property type="match status" value="1"/>
</dbReference>
<dbReference type="NCBIfam" id="NF003547">
    <property type="entry name" value="PRK05205.1-3"/>
    <property type="match status" value="1"/>
</dbReference>
<dbReference type="HAMAP" id="MF_01219">
    <property type="entry name" value="PyrR"/>
    <property type="match status" value="1"/>
</dbReference>
<dbReference type="InterPro" id="IPR000836">
    <property type="entry name" value="PRTase_dom"/>
</dbReference>
<reference evidence="6" key="1">
    <citation type="submission" date="2020-04" db="EMBL/GenBank/DDBJ databases">
        <authorList>
            <person name="Zhang T."/>
        </authorList>
    </citation>
    <scope>NUCLEOTIDE SEQUENCE</scope>
    <source>
        <strain evidence="6">HKST-UBA01</strain>
    </source>
</reference>
<keyword evidence="4 6" id="KW-0808">Transferase</keyword>
<dbReference type="NCBIfam" id="NF003548">
    <property type="entry name" value="PRK05205.1-4"/>
    <property type="match status" value="1"/>
</dbReference>
<reference evidence="6" key="2">
    <citation type="journal article" date="2021" name="Microbiome">
        <title>Successional dynamics and alternative stable states in a saline activated sludge microbial community over 9 years.</title>
        <authorList>
            <person name="Wang Y."/>
            <person name="Ye J."/>
            <person name="Ju F."/>
            <person name="Liu L."/>
            <person name="Boyd J.A."/>
            <person name="Deng Y."/>
            <person name="Parks D.H."/>
            <person name="Jiang X."/>
            <person name="Yin X."/>
            <person name="Woodcroft B.J."/>
            <person name="Tyson G.W."/>
            <person name="Hugenholtz P."/>
            <person name="Polz M.F."/>
            <person name="Zhang T."/>
        </authorList>
    </citation>
    <scope>NUCLEOTIDE SEQUENCE</scope>
    <source>
        <strain evidence="6">HKST-UBA01</strain>
    </source>
</reference>
<dbReference type="AlphaFoldDB" id="A0A956RNK3"/>
<organism evidence="6 7">
    <name type="scientific">Eiseniibacteriota bacterium</name>
    <dbReference type="NCBI Taxonomy" id="2212470"/>
    <lineage>
        <taxon>Bacteria</taxon>
        <taxon>Candidatus Eiseniibacteriota</taxon>
    </lineage>
</organism>
<accession>A0A956RNK3</accession>
<dbReference type="GO" id="GO:0004845">
    <property type="term" value="F:uracil phosphoribosyltransferase activity"/>
    <property type="evidence" value="ECO:0007669"/>
    <property type="project" value="UniProtKB-UniRule"/>
</dbReference>
<dbReference type="Gene3D" id="3.40.50.2020">
    <property type="match status" value="1"/>
</dbReference>
<name>A0A956RNK3_UNCEI</name>
<gene>
    <name evidence="4 6" type="primary">pyrR</name>
    <name evidence="6" type="ORF">KC729_02115</name>
</gene>
<dbReference type="InterPro" id="IPR050137">
    <property type="entry name" value="PyrR_bifunctional"/>
</dbReference>
<feature type="domain" description="Phosphoribosyltransferase" evidence="5">
    <location>
        <begin position="13"/>
        <end position="167"/>
    </location>
</feature>
<comment type="caution">
    <text evidence="6">The sequence shown here is derived from an EMBL/GenBank/DDBJ whole genome shotgun (WGS) entry which is preliminary data.</text>
</comment>
<dbReference type="PANTHER" id="PTHR11608">
    <property type="entry name" value="BIFUNCTIONAL PROTEIN PYRR"/>
    <property type="match status" value="1"/>
</dbReference>
<proteinExistence type="inferred from homology"/>
<dbReference type="FunFam" id="3.40.50.2020:FF:000020">
    <property type="entry name" value="Bifunctional protein PyrR"/>
    <property type="match status" value="1"/>
</dbReference>
<evidence type="ECO:0000256" key="4">
    <source>
        <dbReference type="HAMAP-Rule" id="MF_01219"/>
    </source>
</evidence>
<keyword evidence="4 6" id="KW-0328">Glycosyltransferase</keyword>
<keyword evidence="2 4" id="KW-0805">Transcription regulation</keyword>
<comment type="function">
    <text evidence="4">Regulates the transcription of the pyrimidine nucleotide (pyr) operon in response to exogenous pyrimidines.</text>
</comment>
<evidence type="ECO:0000313" key="7">
    <source>
        <dbReference type="Proteomes" id="UP000697710"/>
    </source>
</evidence>
<evidence type="ECO:0000313" key="6">
    <source>
        <dbReference type="EMBL" id="MCA9726447.1"/>
    </source>
</evidence>
<evidence type="ECO:0000256" key="3">
    <source>
        <dbReference type="ARBA" id="ARBA00023163"/>
    </source>
</evidence>
<keyword evidence="3 4" id="KW-0804">Transcription</keyword>
<dbReference type="EC" id="2.4.2.9" evidence="4"/>
<dbReference type="Pfam" id="PF00156">
    <property type="entry name" value="Pribosyltran"/>
    <property type="match status" value="1"/>
</dbReference>
<sequence length="187" mass="21392">MNTRHKAFIIDADEMRRAIARISHEIVERNRGIQEVVLIGIRRRGVPIAERIREHIRGFESAEVPLGILDITLYRDDLQRVAQQPVVRTTEIPFDMDDKIVVLVDDVLFTGRTVRAALDALIDYGRPRAIQLAVLVDRGHRELPIRADFVGKNVPTSRREVVHVHLQETDGEDGVHIDEMDRDVTVE</sequence>
<dbReference type="InterPro" id="IPR023050">
    <property type="entry name" value="PyrR"/>
</dbReference>
<comment type="similarity">
    <text evidence="1 4">Belongs to the purine/pyrimidine phosphoribosyltransferase family. PyrR subfamily.</text>
</comment>
<dbReference type="CDD" id="cd06223">
    <property type="entry name" value="PRTases_typeI"/>
    <property type="match status" value="1"/>
</dbReference>
<dbReference type="Proteomes" id="UP000697710">
    <property type="component" value="Unassembled WGS sequence"/>
</dbReference>
<evidence type="ECO:0000256" key="1">
    <source>
        <dbReference type="ARBA" id="ARBA00005565"/>
    </source>
</evidence>
<dbReference type="NCBIfam" id="NF003549">
    <property type="entry name" value="PRK05205.1-5"/>
    <property type="match status" value="1"/>
</dbReference>